<keyword evidence="4 8" id="KW-0812">Transmembrane</keyword>
<dbReference type="EMBL" id="BAAAEJ010000008">
    <property type="protein sequence ID" value="GAA0397440.1"/>
    <property type="molecule type" value="Genomic_DNA"/>
</dbReference>
<evidence type="ECO:0000256" key="9">
    <source>
        <dbReference type="RuleBase" id="RU003357"/>
    </source>
</evidence>
<evidence type="ECO:0000256" key="8">
    <source>
        <dbReference type="PROSITE-ProRule" id="PRU01360"/>
    </source>
</evidence>
<dbReference type="PANTHER" id="PTHR47234:SF2">
    <property type="entry name" value="TONB-DEPENDENT RECEPTOR"/>
    <property type="match status" value="1"/>
</dbReference>
<evidence type="ECO:0000256" key="10">
    <source>
        <dbReference type="SAM" id="SignalP"/>
    </source>
</evidence>
<evidence type="ECO:0008006" key="15">
    <source>
        <dbReference type="Google" id="ProtNLM"/>
    </source>
</evidence>
<proteinExistence type="inferred from homology"/>
<dbReference type="Gene3D" id="2.40.170.20">
    <property type="entry name" value="TonB-dependent receptor, beta-barrel domain"/>
    <property type="match status" value="1"/>
</dbReference>
<dbReference type="InterPro" id="IPR039426">
    <property type="entry name" value="TonB-dep_rcpt-like"/>
</dbReference>
<accession>A0ABN0YJ96</accession>
<evidence type="ECO:0000313" key="14">
    <source>
        <dbReference type="Proteomes" id="UP001500791"/>
    </source>
</evidence>
<gene>
    <name evidence="13" type="ORF">GCM10009093_25140</name>
</gene>
<sequence length="885" mass="94909">MFTRKTKASFCAGAALSALLMPAAAIAETLPMALDDQIVRTQVEDIVVTGSRLAGAARMTTVENINQTQLQAAGISDLSQITRLVGANSGSENLIDQLNNPQSSGTAQFNLRNLGLGSTLVLVDGQRWTNSAVVATDGSAFVDINSLIPTIALERVEVVKDGASAIYGSDAVAGVVNFITRRDVTAPEMRAKYAFTDGSDESVIEAIGGLDLLDGRLTLAASHFHRSALGSDERDFTQAERYGRAAWTAVTSYGQPGSYFRPSTNAYVADADCENPVFVGSYRNSPSDSFCRLDYSDFFDLTPEETRTQLFADYRKTIGDTDVWAQAAWASTFTRARQSPSLPILSRTLTIGQDHPDNPYGEDVLFRGRLKGGASGASAAEFDYETWRIAGGADGKLNDNWNWSFSATASRQDVDYSKPDVVGSALQNALNGFGGAGCDITTGTAGVGPCSYYNPFGSALTGTGTANSQALIDSLTGWTRLRGSAELFTLDAQIDGRAHEWDGGSLDLAAGLQYRRNAFRHDWSDQVNSGDLLTAGFAPDFDGTQDTYAAFAEARLLLGQNIEAQFAARYETYDGSSGKLSPKLALRWDATEALALRGSWGRGYRAPSVYTTRGAQAAQPSVLDRGSYVFVNTLTSGNPDLEPETSEHISLGAIWKPVRGLELSVDAWRFDYSNLVIKEAPQPIIDQAAADDAAGLTGTEAQKRVTRSSSGSISMVQLYFINASSIETSGLDLSARYSRPLLDGTVSASATWTLVDQYDIRVDGRGPSVSGVGSTNLNTLGRSLPENRGEFGVSWQNDRHGLTGLVHYTSGYNNDRAGITDTTIASQTTADIYYSYNVSDTLELGVGVMNIADKAPPLAQFFLAYDPIVADPRGRVVSLNLSKRF</sequence>
<keyword evidence="6 8" id="KW-0472">Membrane</keyword>
<feature type="signal peptide" evidence="10">
    <location>
        <begin position="1"/>
        <end position="27"/>
    </location>
</feature>
<dbReference type="Pfam" id="PF00593">
    <property type="entry name" value="TonB_dep_Rec_b-barrel"/>
    <property type="match status" value="1"/>
</dbReference>
<evidence type="ECO:0000256" key="7">
    <source>
        <dbReference type="ARBA" id="ARBA00023237"/>
    </source>
</evidence>
<reference evidence="13 14" key="1">
    <citation type="journal article" date="2019" name="Int. J. Syst. Evol. Microbiol.">
        <title>The Global Catalogue of Microorganisms (GCM) 10K type strain sequencing project: providing services to taxonomists for standard genome sequencing and annotation.</title>
        <authorList>
            <consortium name="The Broad Institute Genomics Platform"/>
            <consortium name="The Broad Institute Genome Sequencing Center for Infectious Disease"/>
            <person name="Wu L."/>
            <person name="Ma J."/>
        </authorList>
    </citation>
    <scope>NUCLEOTIDE SEQUENCE [LARGE SCALE GENOMIC DNA]</scope>
    <source>
        <strain evidence="13 14">JCM 13476</strain>
    </source>
</reference>
<dbReference type="PANTHER" id="PTHR47234">
    <property type="match status" value="1"/>
</dbReference>
<organism evidence="13 14">
    <name type="scientific">Brevundimonas terrae</name>
    <dbReference type="NCBI Taxonomy" id="363631"/>
    <lineage>
        <taxon>Bacteria</taxon>
        <taxon>Pseudomonadati</taxon>
        <taxon>Pseudomonadota</taxon>
        <taxon>Alphaproteobacteria</taxon>
        <taxon>Caulobacterales</taxon>
        <taxon>Caulobacteraceae</taxon>
        <taxon>Brevundimonas</taxon>
    </lineage>
</organism>
<evidence type="ECO:0000256" key="2">
    <source>
        <dbReference type="ARBA" id="ARBA00022448"/>
    </source>
</evidence>
<keyword evidence="14" id="KW-1185">Reference proteome</keyword>
<dbReference type="CDD" id="cd01347">
    <property type="entry name" value="ligand_gated_channel"/>
    <property type="match status" value="1"/>
</dbReference>
<dbReference type="InterPro" id="IPR000531">
    <property type="entry name" value="Beta-barrel_TonB"/>
</dbReference>
<feature type="chain" id="PRO_5045395852" description="TonB-dependent receptor" evidence="10">
    <location>
        <begin position="28"/>
        <end position="885"/>
    </location>
</feature>
<feature type="domain" description="TonB-dependent receptor-like beta-barrel" evidence="11">
    <location>
        <begin position="347"/>
        <end position="851"/>
    </location>
</feature>
<evidence type="ECO:0000256" key="4">
    <source>
        <dbReference type="ARBA" id="ARBA00022692"/>
    </source>
</evidence>
<evidence type="ECO:0000313" key="13">
    <source>
        <dbReference type="EMBL" id="GAA0397440.1"/>
    </source>
</evidence>
<feature type="domain" description="TonB-dependent receptor plug" evidence="12">
    <location>
        <begin position="61"/>
        <end position="175"/>
    </location>
</feature>
<evidence type="ECO:0000259" key="11">
    <source>
        <dbReference type="Pfam" id="PF00593"/>
    </source>
</evidence>
<evidence type="ECO:0000256" key="3">
    <source>
        <dbReference type="ARBA" id="ARBA00022452"/>
    </source>
</evidence>
<evidence type="ECO:0000259" key="12">
    <source>
        <dbReference type="Pfam" id="PF07715"/>
    </source>
</evidence>
<keyword evidence="2 8" id="KW-0813">Transport</keyword>
<dbReference type="InterPro" id="IPR012910">
    <property type="entry name" value="Plug_dom"/>
</dbReference>
<dbReference type="RefSeq" id="WP_243862900.1">
    <property type="nucleotide sequence ID" value="NZ_BAAAEJ010000008.1"/>
</dbReference>
<dbReference type="Gene3D" id="2.170.130.10">
    <property type="entry name" value="TonB-dependent receptor, plug domain"/>
    <property type="match status" value="1"/>
</dbReference>
<dbReference type="Pfam" id="PF07715">
    <property type="entry name" value="Plug"/>
    <property type="match status" value="1"/>
</dbReference>
<evidence type="ECO:0000256" key="6">
    <source>
        <dbReference type="ARBA" id="ARBA00023136"/>
    </source>
</evidence>
<name>A0ABN0YJ96_9CAUL</name>
<dbReference type="SUPFAM" id="SSF56935">
    <property type="entry name" value="Porins"/>
    <property type="match status" value="1"/>
</dbReference>
<protein>
    <recommendedName>
        <fullName evidence="15">TonB-dependent receptor</fullName>
    </recommendedName>
</protein>
<dbReference type="Proteomes" id="UP001500791">
    <property type="component" value="Unassembled WGS sequence"/>
</dbReference>
<keyword evidence="5 9" id="KW-0798">TonB box</keyword>
<keyword evidence="7 8" id="KW-0998">Cell outer membrane</keyword>
<keyword evidence="3 8" id="KW-1134">Transmembrane beta strand</keyword>
<comment type="subcellular location">
    <subcellularLocation>
        <location evidence="1 8">Cell outer membrane</location>
        <topology evidence="1 8">Multi-pass membrane protein</topology>
    </subcellularLocation>
</comment>
<evidence type="ECO:0000256" key="1">
    <source>
        <dbReference type="ARBA" id="ARBA00004571"/>
    </source>
</evidence>
<keyword evidence="10" id="KW-0732">Signal</keyword>
<dbReference type="PROSITE" id="PS52016">
    <property type="entry name" value="TONB_DEPENDENT_REC_3"/>
    <property type="match status" value="1"/>
</dbReference>
<dbReference type="InterPro" id="IPR037066">
    <property type="entry name" value="Plug_dom_sf"/>
</dbReference>
<comment type="caution">
    <text evidence="13">The sequence shown here is derived from an EMBL/GenBank/DDBJ whole genome shotgun (WGS) entry which is preliminary data.</text>
</comment>
<dbReference type="InterPro" id="IPR036942">
    <property type="entry name" value="Beta-barrel_TonB_sf"/>
</dbReference>
<comment type="similarity">
    <text evidence="8 9">Belongs to the TonB-dependent receptor family.</text>
</comment>
<evidence type="ECO:0000256" key="5">
    <source>
        <dbReference type="ARBA" id="ARBA00023077"/>
    </source>
</evidence>